<accession>X1IXC8</accession>
<dbReference type="EMBL" id="BARU01035063">
    <property type="protein sequence ID" value="GAH70749.1"/>
    <property type="molecule type" value="Genomic_DNA"/>
</dbReference>
<gene>
    <name evidence="1" type="ORF">S03H2_54938</name>
</gene>
<evidence type="ECO:0000313" key="1">
    <source>
        <dbReference type="EMBL" id="GAH70749.1"/>
    </source>
</evidence>
<protein>
    <submittedName>
        <fullName evidence="1">Uncharacterized protein</fullName>
    </submittedName>
</protein>
<comment type="caution">
    <text evidence="1">The sequence shown here is derived from an EMBL/GenBank/DDBJ whole genome shotgun (WGS) entry which is preliminary data.</text>
</comment>
<reference evidence="1" key="1">
    <citation type="journal article" date="2014" name="Front. Microbiol.">
        <title>High frequency of phylogenetically diverse reductive dehalogenase-homologous genes in deep subseafloor sedimentary metagenomes.</title>
        <authorList>
            <person name="Kawai M."/>
            <person name="Futagami T."/>
            <person name="Toyoda A."/>
            <person name="Takaki Y."/>
            <person name="Nishi S."/>
            <person name="Hori S."/>
            <person name="Arai W."/>
            <person name="Tsubouchi T."/>
            <person name="Morono Y."/>
            <person name="Uchiyama I."/>
            <person name="Ito T."/>
            <person name="Fujiyama A."/>
            <person name="Inagaki F."/>
            <person name="Takami H."/>
        </authorList>
    </citation>
    <scope>NUCLEOTIDE SEQUENCE</scope>
    <source>
        <strain evidence="1">Expedition CK06-06</strain>
    </source>
</reference>
<name>X1IXC8_9ZZZZ</name>
<dbReference type="AlphaFoldDB" id="X1IXC8"/>
<organism evidence="1">
    <name type="scientific">marine sediment metagenome</name>
    <dbReference type="NCBI Taxonomy" id="412755"/>
    <lineage>
        <taxon>unclassified sequences</taxon>
        <taxon>metagenomes</taxon>
        <taxon>ecological metagenomes</taxon>
    </lineage>
</organism>
<feature type="non-terminal residue" evidence="1">
    <location>
        <position position="1"/>
    </location>
</feature>
<sequence>VPSKSLADNFYILSRRFGTDQKRYAENYGNYIYPCFSFYVENNIQAEEKKEGGNQQRS</sequence>
<proteinExistence type="predicted"/>